<dbReference type="EMBL" id="CP052766">
    <property type="protein sequence ID" value="QJR80523.1"/>
    <property type="molecule type" value="Genomic_DNA"/>
</dbReference>
<organism evidence="1 2">
    <name type="scientific">Alteromonas pelagimontana</name>
    <dbReference type="NCBI Taxonomy" id="1858656"/>
    <lineage>
        <taxon>Bacteria</taxon>
        <taxon>Pseudomonadati</taxon>
        <taxon>Pseudomonadota</taxon>
        <taxon>Gammaproteobacteria</taxon>
        <taxon>Alteromonadales</taxon>
        <taxon>Alteromonadaceae</taxon>
        <taxon>Alteromonas/Salinimonas group</taxon>
        <taxon>Alteromonas</taxon>
    </lineage>
</organism>
<dbReference type="AlphaFoldDB" id="A0A6M4MBJ4"/>
<dbReference type="GO" id="GO:0005975">
    <property type="term" value="P:carbohydrate metabolic process"/>
    <property type="evidence" value="ECO:0007669"/>
    <property type="project" value="InterPro"/>
</dbReference>
<reference evidence="2" key="1">
    <citation type="submission" date="2014-12" db="EMBL/GenBank/DDBJ databases">
        <title>Complete genome sequence of a multi-drug resistant Klebsiella pneumoniae.</title>
        <authorList>
            <person name="Hua X."/>
            <person name="Chen Q."/>
            <person name="Li X."/>
            <person name="Feng Y."/>
            <person name="Ruan Z."/>
            <person name="Yu Y."/>
        </authorList>
    </citation>
    <scope>NUCLEOTIDE SEQUENCE [LARGE SCALE GENOMIC DNA]</scope>
    <source>
        <strain evidence="2">5.12</strain>
    </source>
</reference>
<dbReference type="SUPFAM" id="SSF88713">
    <property type="entry name" value="Glycoside hydrolase/deacetylase"/>
    <property type="match status" value="1"/>
</dbReference>
<dbReference type="RefSeq" id="WP_075608170.1">
    <property type="nucleotide sequence ID" value="NZ_CP052766.1"/>
</dbReference>
<dbReference type="OrthoDB" id="9784811at2"/>
<accession>A0A6M4MBJ4</accession>
<evidence type="ECO:0000313" key="2">
    <source>
        <dbReference type="Proteomes" id="UP000219285"/>
    </source>
</evidence>
<dbReference type="InterPro" id="IPR006837">
    <property type="entry name" value="Divergent_DAC"/>
</dbReference>
<dbReference type="Proteomes" id="UP000219285">
    <property type="component" value="Chromosome"/>
</dbReference>
<sequence>MWFTKVRLKTFRFAVTWCSLLLVLLISVPSTALASAKIILILDDMGYRLSDRKALSLPQEVTFSILPHTPLSLELSEYAHVQGRDVMLHMPMEAENGKALGPNGLTEGMVAASISETFNNALASVPYAIGVNNHMGSKLTKARLPMQMLMNAIKEKDLFFIDSRTTADSIAESTARQQGILAARRNVFIDHDHSLVAMHEQFQRLIDIAKRDGVAVGIAHPHPGTLRFLETALTTLDAENVELSSVSGYFHPAHVDPTPQIAIEKRSIAPE</sequence>
<dbReference type="KEGG" id="apel:CA267_006910"/>
<name>A0A6M4MBJ4_9ALTE</name>
<dbReference type="InterPro" id="IPR011330">
    <property type="entry name" value="Glyco_hydro/deAcase_b/a-brl"/>
</dbReference>
<dbReference type="CDD" id="cd10936">
    <property type="entry name" value="CE4_DAC2"/>
    <property type="match status" value="1"/>
</dbReference>
<dbReference type="PANTHER" id="PTHR30105:SF2">
    <property type="entry name" value="DIVERGENT POLYSACCHARIDE DEACETYLASE SUPERFAMILY"/>
    <property type="match status" value="1"/>
</dbReference>
<dbReference type="PANTHER" id="PTHR30105">
    <property type="entry name" value="UNCHARACTERIZED YIBQ-RELATED"/>
    <property type="match status" value="1"/>
</dbReference>
<proteinExistence type="predicted"/>
<dbReference type="Pfam" id="PF04748">
    <property type="entry name" value="Polysacc_deac_2"/>
    <property type="match status" value="1"/>
</dbReference>
<gene>
    <name evidence="1" type="ORF">CA267_006910</name>
</gene>
<protein>
    <submittedName>
        <fullName evidence="1">Divergent polysaccharide deacetylase family protein</fullName>
    </submittedName>
</protein>
<reference evidence="1 2" key="2">
    <citation type="submission" date="2020-04" db="EMBL/GenBank/DDBJ databases">
        <title>Complete genome sequence of Alteromonas pelagimontana 5.12T.</title>
        <authorList>
            <person name="Sinha R.K."/>
            <person name="Krishnan K.P."/>
            <person name="Kurian J.P."/>
        </authorList>
    </citation>
    <scope>NUCLEOTIDE SEQUENCE [LARGE SCALE GENOMIC DNA]</scope>
    <source>
        <strain evidence="1 2">5.12</strain>
    </source>
</reference>
<dbReference type="Gene3D" id="3.20.20.370">
    <property type="entry name" value="Glycoside hydrolase/deacetylase"/>
    <property type="match status" value="1"/>
</dbReference>
<keyword evidence="2" id="KW-1185">Reference proteome</keyword>
<evidence type="ECO:0000313" key="1">
    <source>
        <dbReference type="EMBL" id="QJR80523.1"/>
    </source>
</evidence>